<gene>
    <name evidence="1" type="ORF">SAMN04488055_4662</name>
</gene>
<evidence type="ECO:0000313" key="2">
    <source>
        <dbReference type="Proteomes" id="UP000185003"/>
    </source>
</evidence>
<dbReference type="AlphaFoldDB" id="A0A1N6JYL0"/>
<proteinExistence type="predicted"/>
<accession>A0A1N6JYL0</accession>
<dbReference type="OrthoDB" id="9815559at2"/>
<evidence type="ECO:0000313" key="1">
    <source>
        <dbReference type="EMBL" id="SIO49136.1"/>
    </source>
</evidence>
<organism evidence="1 2">
    <name type="scientific">Chitinophaga niabensis</name>
    <dbReference type="NCBI Taxonomy" id="536979"/>
    <lineage>
        <taxon>Bacteria</taxon>
        <taxon>Pseudomonadati</taxon>
        <taxon>Bacteroidota</taxon>
        <taxon>Chitinophagia</taxon>
        <taxon>Chitinophagales</taxon>
        <taxon>Chitinophagaceae</taxon>
        <taxon>Chitinophaga</taxon>
    </lineage>
</organism>
<name>A0A1N6JYL0_9BACT</name>
<dbReference type="InterPro" id="IPR003329">
    <property type="entry name" value="Cytidylyl_trans"/>
</dbReference>
<protein>
    <submittedName>
        <fullName evidence="1">Spore coat polysaccharide biosynthesis protein SpsF</fullName>
    </submittedName>
</protein>
<dbReference type="SUPFAM" id="SSF53448">
    <property type="entry name" value="Nucleotide-diphospho-sugar transferases"/>
    <property type="match status" value="1"/>
</dbReference>
<dbReference type="Proteomes" id="UP000185003">
    <property type="component" value="Unassembled WGS sequence"/>
</dbReference>
<dbReference type="PANTHER" id="PTHR42866">
    <property type="entry name" value="3-DEOXY-MANNO-OCTULOSONATE CYTIDYLYLTRANSFERASE"/>
    <property type="match status" value="1"/>
</dbReference>
<sequence>MQVVAVTQARIGSTRFPGKILQETKGVSLLEMHLRRILQAKKIDKLIVATTFEDDIHKVKNIAEALGVKVFQGSMDDVLDRFYQATRQDQPEYVVRLTSDCPLIDPALIDKVIQFTIDNKLDYASNTLEEKYPDGQDVEVFTFKALQEAWQSATIPSDREHVTPYIRKNSSFFGKAPFRSANFNEGADLGRIRMTVDEPADFEMIKILVKELGMNATMEEYVEYLLTHPAVMEKNNNISRNEGYFKSLRNDN</sequence>
<dbReference type="InterPro" id="IPR029044">
    <property type="entry name" value="Nucleotide-diphossugar_trans"/>
</dbReference>
<dbReference type="RefSeq" id="WP_074241976.1">
    <property type="nucleotide sequence ID" value="NZ_FSRA01000002.1"/>
</dbReference>
<dbReference type="GO" id="GO:0005829">
    <property type="term" value="C:cytosol"/>
    <property type="evidence" value="ECO:0007669"/>
    <property type="project" value="TreeGrafter"/>
</dbReference>
<dbReference type="Gene3D" id="3.90.550.10">
    <property type="entry name" value="Spore Coat Polysaccharide Biosynthesis Protein SpsA, Chain A"/>
    <property type="match status" value="1"/>
</dbReference>
<dbReference type="CDD" id="cd02518">
    <property type="entry name" value="GT2_SpsF"/>
    <property type="match status" value="1"/>
</dbReference>
<dbReference type="Pfam" id="PF02348">
    <property type="entry name" value="CTP_transf_3"/>
    <property type="match status" value="1"/>
</dbReference>
<reference evidence="1 2" key="1">
    <citation type="submission" date="2016-11" db="EMBL/GenBank/DDBJ databases">
        <authorList>
            <person name="Jaros S."/>
            <person name="Januszkiewicz K."/>
            <person name="Wedrychowicz H."/>
        </authorList>
    </citation>
    <scope>NUCLEOTIDE SEQUENCE [LARGE SCALE GENOMIC DNA]</scope>
    <source>
        <strain evidence="1 2">DSM 24787</strain>
    </source>
</reference>
<dbReference type="EMBL" id="FSRA01000002">
    <property type="protein sequence ID" value="SIO49136.1"/>
    <property type="molecule type" value="Genomic_DNA"/>
</dbReference>
<keyword evidence="2" id="KW-1185">Reference proteome</keyword>
<dbReference type="PANTHER" id="PTHR42866:SF1">
    <property type="entry name" value="SPORE COAT POLYSACCHARIDE BIOSYNTHESIS PROTEIN SPSF"/>
    <property type="match status" value="1"/>
</dbReference>
<dbReference type="STRING" id="536979.SAMN04488055_4662"/>